<organism evidence="2 3">
    <name type="scientific">Rangifer tarandus platyrhynchus</name>
    <name type="common">Svalbard reindeer</name>
    <dbReference type="NCBI Taxonomy" id="3082113"/>
    <lineage>
        <taxon>Eukaryota</taxon>
        <taxon>Metazoa</taxon>
        <taxon>Chordata</taxon>
        <taxon>Craniata</taxon>
        <taxon>Vertebrata</taxon>
        <taxon>Euteleostomi</taxon>
        <taxon>Mammalia</taxon>
        <taxon>Eutheria</taxon>
        <taxon>Laurasiatheria</taxon>
        <taxon>Artiodactyla</taxon>
        <taxon>Ruminantia</taxon>
        <taxon>Pecora</taxon>
        <taxon>Cervidae</taxon>
        <taxon>Odocoileinae</taxon>
        <taxon>Rangifer</taxon>
    </lineage>
</organism>
<keyword evidence="1" id="KW-0732">Signal</keyword>
<evidence type="ECO:0000313" key="2">
    <source>
        <dbReference type="EMBL" id="CAI9179403.1"/>
    </source>
</evidence>
<accession>A0ABN9A3I0</accession>
<proteinExistence type="predicted"/>
<evidence type="ECO:0000256" key="1">
    <source>
        <dbReference type="SAM" id="SignalP"/>
    </source>
</evidence>
<keyword evidence="3" id="KW-1185">Reference proteome</keyword>
<feature type="signal peptide" evidence="1">
    <location>
        <begin position="1"/>
        <end position="28"/>
    </location>
</feature>
<reference evidence="2" key="1">
    <citation type="submission" date="2023-04" db="EMBL/GenBank/DDBJ databases">
        <authorList>
            <consortium name="ELIXIR-Norway"/>
        </authorList>
    </citation>
    <scope>NUCLEOTIDE SEQUENCE [LARGE SCALE GENOMIC DNA]</scope>
</reference>
<protein>
    <submittedName>
        <fullName evidence="2">Uncharacterized protein</fullName>
    </submittedName>
</protein>
<feature type="chain" id="PRO_5047003792" evidence="1">
    <location>
        <begin position="29"/>
        <end position="99"/>
    </location>
</feature>
<gene>
    <name evidence="2" type="ORF">MRATA1EN1_LOCUS28365</name>
</gene>
<sequence>MASPHRCPLLLGTHCLLLPCWPPSATQGYFCQLPPIKVCVSHLNHSIKGIINLSLKTVEFSVNEKSGDWNSNFDSVTNWPRDPGQLISYLGILLFSLVE</sequence>
<name>A0ABN9A3I0_RANTA</name>
<dbReference type="EMBL" id="OX459945">
    <property type="protein sequence ID" value="CAI9179403.1"/>
    <property type="molecule type" value="Genomic_DNA"/>
</dbReference>
<dbReference type="Proteomes" id="UP001176941">
    <property type="component" value="Chromosome 9"/>
</dbReference>
<evidence type="ECO:0000313" key="3">
    <source>
        <dbReference type="Proteomes" id="UP001176941"/>
    </source>
</evidence>